<reference evidence="5" key="1">
    <citation type="journal article" date="2008" name="Nat. Genet.">
        <title>The Pristionchus pacificus genome provides a unique perspective on nematode lifestyle and parasitism.</title>
        <authorList>
            <person name="Dieterich C."/>
            <person name="Clifton S.W."/>
            <person name="Schuster L.N."/>
            <person name="Chinwalla A."/>
            <person name="Delehaunty K."/>
            <person name="Dinkelacker I."/>
            <person name="Fulton L."/>
            <person name="Fulton R."/>
            <person name="Godfrey J."/>
            <person name="Minx P."/>
            <person name="Mitreva M."/>
            <person name="Roeseler W."/>
            <person name="Tian H."/>
            <person name="Witte H."/>
            <person name="Yang S.P."/>
            <person name="Wilson R.K."/>
            <person name="Sommer R.J."/>
        </authorList>
    </citation>
    <scope>NUCLEOTIDE SEQUENCE [LARGE SCALE GENOMIC DNA]</scope>
    <source>
        <strain evidence="5">PS312</strain>
    </source>
</reference>
<dbReference type="GO" id="GO:0003723">
    <property type="term" value="F:RNA binding"/>
    <property type="evidence" value="ECO:0000318"/>
    <property type="project" value="GO_Central"/>
</dbReference>
<evidence type="ECO:0000313" key="5">
    <source>
        <dbReference type="Proteomes" id="UP000005239"/>
    </source>
</evidence>
<dbReference type="GO" id="GO:0003735">
    <property type="term" value="F:structural constituent of ribosome"/>
    <property type="evidence" value="ECO:0000318"/>
    <property type="project" value="GO_Central"/>
</dbReference>
<dbReference type="PANTHER" id="PTHR11710">
    <property type="entry name" value="40S RIBOSOMAL PROTEIN S19"/>
    <property type="match status" value="1"/>
</dbReference>
<keyword evidence="3" id="KW-0687">Ribonucleoprotein</keyword>
<evidence type="ECO:0000256" key="2">
    <source>
        <dbReference type="ARBA" id="ARBA00022980"/>
    </source>
</evidence>
<organism evidence="4 5">
    <name type="scientific">Pristionchus pacificus</name>
    <name type="common">Parasitic nematode worm</name>
    <dbReference type="NCBI Taxonomy" id="54126"/>
    <lineage>
        <taxon>Eukaryota</taxon>
        <taxon>Metazoa</taxon>
        <taxon>Ecdysozoa</taxon>
        <taxon>Nematoda</taxon>
        <taxon>Chromadorea</taxon>
        <taxon>Rhabditida</taxon>
        <taxon>Rhabditina</taxon>
        <taxon>Diplogasteromorpha</taxon>
        <taxon>Diplogasteroidea</taxon>
        <taxon>Neodiplogasteridae</taxon>
        <taxon>Pristionchus</taxon>
    </lineage>
</organism>
<dbReference type="SUPFAM" id="SSF46785">
    <property type="entry name" value="Winged helix' DNA-binding domain"/>
    <property type="match status" value="1"/>
</dbReference>
<dbReference type="EnsemblMetazoa" id="PPA34731.1">
    <property type="protein sequence ID" value="PPA34731.1"/>
    <property type="gene ID" value="WBGene00273100"/>
</dbReference>
<accession>A0A2A6C6D4</accession>
<dbReference type="InterPro" id="IPR001266">
    <property type="entry name" value="Ribosomal_eS19"/>
</dbReference>
<keyword evidence="5" id="KW-1185">Reference proteome</keyword>
<evidence type="ECO:0000256" key="3">
    <source>
        <dbReference type="ARBA" id="ARBA00023274"/>
    </source>
</evidence>
<dbReference type="OrthoDB" id="428974at2759"/>
<protein>
    <submittedName>
        <fullName evidence="4">Ribosomal protein</fullName>
    </submittedName>
</protein>
<dbReference type="Pfam" id="PF01090">
    <property type="entry name" value="Ribosomal_S19e"/>
    <property type="match status" value="1"/>
</dbReference>
<dbReference type="Proteomes" id="UP000005239">
    <property type="component" value="Unassembled WGS sequence"/>
</dbReference>
<evidence type="ECO:0000256" key="1">
    <source>
        <dbReference type="ARBA" id="ARBA00010014"/>
    </source>
</evidence>
<dbReference type="InterPro" id="IPR036390">
    <property type="entry name" value="WH_DNA-bd_sf"/>
</dbReference>
<dbReference type="SMART" id="SM01413">
    <property type="entry name" value="Ribosomal_S19e"/>
    <property type="match status" value="1"/>
</dbReference>
<dbReference type="AlphaFoldDB" id="A0A2A6C6D4"/>
<dbReference type="InterPro" id="IPR036388">
    <property type="entry name" value="WH-like_DNA-bd_sf"/>
</dbReference>
<dbReference type="GO" id="GO:0006412">
    <property type="term" value="P:translation"/>
    <property type="evidence" value="ECO:0007669"/>
    <property type="project" value="InterPro"/>
</dbReference>
<name>A0A2A6C6D4_PRIPA</name>
<dbReference type="GO" id="GO:0000028">
    <property type="term" value="P:ribosomal small subunit assembly"/>
    <property type="evidence" value="ECO:0000318"/>
    <property type="project" value="GO_Central"/>
</dbReference>
<reference evidence="4" key="2">
    <citation type="submission" date="2022-06" db="UniProtKB">
        <authorList>
            <consortium name="EnsemblMetazoa"/>
        </authorList>
    </citation>
    <scope>IDENTIFICATION</scope>
    <source>
        <strain evidence="4">PS312</strain>
    </source>
</reference>
<accession>A0A8R1UMT9</accession>
<comment type="similarity">
    <text evidence="1">Belongs to the eukaryotic ribosomal protein eS19 family.</text>
</comment>
<evidence type="ECO:0000313" key="4">
    <source>
        <dbReference type="EnsemblMetazoa" id="PPA34731.1"/>
    </source>
</evidence>
<sequence>MYPPNSNNVTAPNFELVFLAVYFNWRPEEEKAQSRAEGQGYPEQSQALAGRPLSVDRDEVIKRIAHFLKQTEKPNSYAKASGSVIRKALKSLETLKWSDKSEDGNGRVHSKQGRKDLDRIAAGLRSIGQFQIFNKPLKHENQATATLPRLKSLETLKWSDKSEDGNGRVHSKQGRKDLDRIAAGLRSIDSLASSVRFALCAELRARINNFCHIAKKHTSSD</sequence>
<dbReference type="Gene3D" id="1.10.10.10">
    <property type="entry name" value="Winged helix-like DNA-binding domain superfamily/Winged helix DNA-binding domain"/>
    <property type="match status" value="2"/>
</dbReference>
<dbReference type="PANTHER" id="PTHR11710:SF0">
    <property type="entry name" value="40S RIBOSOMAL PROTEIN S19"/>
    <property type="match status" value="1"/>
</dbReference>
<proteinExistence type="inferred from homology"/>
<dbReference type="GO" id="GO:0022627">
    <property type="term" value="C:cytosolic small ribosomal subunit"/>
    <property type="evidence" value="ECO:0000318"/>
    <property type="project" value="GO_Central"/>
</dbReference>
<gene>
    <name evidence="4" type="primary">WBGene00273100</name>
</gene>
<keyword evidence="2" id="KW-0689">Ribosomal protein</keyword>